<dbReference type="EMBL" id="FCNY02000015">
    <property type="protein sequence ID" value="SAL59199.1"/>
    <property type="molecule type" value="Genomic_DNA"/>
</dbReference>
<gene>
    <name evidence="1" type="ORF">AWB70_05318</name>
</gene>
<dbReference type="SUPFAM" id="SSF117987">
    <property type="entry name" value="CRISPR-associated protein"/>
    <property type="match status" value="1"/>
</dbReference>
<organism evidence="1 2">
    <name type="scientific">Caballeronia cordobensis</name>
    <name type="common">Burkholderia cordobensis</name>
    <dbReference type="NCBI Taxonomy" id="1353886"/>
    <lineage>
        <taxon>Bacteria</taxon>
        <taxon>Pseudomonadati</taxon>
        <taxon>Pseudomonadota</taxon>
        <taxon>Betaproteobacteria</taxon>
        <taxon>Burkholderiales</taxon>
        <taxon>Burkholderiaceae</taxon>
        <taxon>Caballeronia</taxon>
    </lineage>
</organism>
<dbReference type="RefSeq" id="WP_053569684.1">
    <property type="nucleotide sequence ID" value="NZ_FCNY02000015.1"/>
</dbReference>
<dbReference type="Pfam" id="PF08798">
    <property type="entry name" value="CRISPR_assoc"/>
    <property type="match status" value="1"/>
</dbReference>
<dbReference type="AlphaFoldDB" id="A0A158ISP2"/>
<keyword evidence="2" id="KW-1185">Reference proteome</keyword>
<evidence type="ECO:0000313" key="1">
    <source>
        <dbReference type="EMBL" id="SAL59199.1"/>
    </source>
</evidence>
<accession>A0A158ISP2</accession>
<dbReference type="InterPro" id="IPR010179">
    <property type="entry name" value="CRISPR-assoc_prot_Cse3"/>
</dbReference>
<name>A0A158ISP2_CABCO</name>
<reference evidence="2" key="1">
    <citation type="submission" date="2016-01" db="EMBL/GenBank/DDBJ databases">
        <authorList>
            <person name="Peeters C."/>
        </authorList>
    </citation>
    <scope>NUCLEOTIDE SEQUENCE [LARGE SCALE GENOMIC DNA]</scope>
</reference>
<dbReference type="NCBIfam" id="TIGR01907">
    <property type="entry name" value="casE_Cse3"/>
    <property type="match status" value="1"/>
</dbReference>
<dbReference type="Proteomes" id="UP000054740">
    <property type="component" value="Unassembled WGS sequence"/>
</dbReference>
<sequence>MTTLNLIHCEPDLRRLVSWAARQDWIPPGGDIGYALHAALGRAFGDRAPKPFYYRDERSGLLAYSSSSADELREAASFASPDIAALLGLDAVRGGGGLSIREFPARWTKGRVLGFEVRVCPVVRDKEGHQHDAYRAALDRAEDKAEVKREPVYGEWLARQFTATNAANIIESRMMRFQLTTSVRRTKAAAGSTDKRIARHVGGPDAVFRGHLCVEDPQAFTSLLVRGVGRHRAFGFGMLQLRPASIAT</sequence>
<dbReference type="Gene3D" id="3.30.70.1210">
    <property type="entry name" value="Crispr-associated protein, domain 2"/>
    <property type="match status" value="1"/>
</dbReference>
<proteinExistence type="predicted"/>
<protein>
    <submittedName>
        <fullName evidence="1">CRISPR associated protein</fullName>
    </submittedName>
</protein>
<evidence type="ECO:0000313" key="2">
    <source>
        <dbReference type="Proteomes" id="UP000054740"/>
    </source>
</evidence>
<dbReference type="SMART" id="SM01101">
    <property type="entry name" value="CRISPR_assoc"/>
    <property type="match status" value="1"/>
</dbReference>